<gene>
    <name evidence="1" type="ORF">ACFQ21_01340</name>
</gene>
<evidence type="ECO:0000313" key="1">
    <source>
        <dbReference type="EMBL" id="MFD0997920.1"/>
    </source>
</evidence>
<protein>
    <recommendedName>
        <fullName evidence="3">YD repeat-containing protein</fullName>
    </recommendedName>
</protein>
<evidence type="ECO:0000313" key="2">
    <source>
        <dbReference type="Proteomes" id="UP001597112"/>
    </source>
</evidence>
<sequence length="127" mass="14518">MRTLIVFVLAFVSIETTAQINPSRAGNSLPGFFRVKKTSEPFDFRSTRHTPVLSSADSYAPGRYWQTSTYTTYSENGRIRTTHIFDATGQLRESRPSVSLRKTGVLSLLRVQFSFQRQPTLFTYTIR</sequence>
<reference evidence="2" key="1">
    <citation type="journal article" date="2019" name="Int. J. Syst. Evol. Microbiol.">
        <title>The Global Catalogue of Microorganisms (GCM) 10K type strain sequencing project: providing services to taxonomists for standard genome sequencing and annotation.</title>
        <authorList>
            <consortium name="The Broad Institute Genomics Platform"/>
            <consortium name="The Broad Institute Genome Sequencing Center for Infectious Disease"/>
            <person name="Wu L."/>
            <person name="Ma J."/>
        </authorList>
    </citation>
    <scope>NUCLEOTIDE SEQUENCE [LARGE SCALE GENOMIC DNA]</scope>
    <source>
        <strain evidence="2">CCUG 58938</strain>
    </source>
</reference>
<proteinExistence type="predicted"/>
<name>A0ABW3JXJ8_9BACT</name>
<comment type="caution">
    <text evidence="1">The sequence shown here is derived from an EMBL/GenBank/DDBJ whole genome shotgun (WGS) entry which is preliminary data.</text>
</comment>
<evidence type="ECO:0008006" key="3">
    <source>
        <dbReference type="Google" id="ProtNLM"/>
    </source>
</evidence>
<dbReference type="EMBL" id="JBHTKA010000001">
    <property type="protein sequence ID" value="MFD0997920.1"/>
    <property type="molecule type" value="Genomic_DNA"/>
</dbReference>
<dbReference type="RefSeq" id="WP_377573717.1">
    <property type="nucleotide sequence ID" value="NZ_JBHTKA010000001.1"/>
</dbReference>
<accession>A0ABW3JXJ8</accession>
<keyword evidence="2" id="KW-1185">Reference proteome</keyword>
<dbReference type="Proteomes" id="UP001597112">
    <property type="component" value="Unassembled WGS sequence"/>
</dbReference>
<organism evidence="1 2">
    <name type="scientific">Ohtaekwangia kribbensis</name>
    <dbReference type="NCBI Taxonomy" id="688913"/>
    <lineage>
        <taxon>Bacteria</taxon>
        <taxon>Pseudomonadati</taxon>
        <taxon>Bacteroidota</taxon>
        <taxon>Cytophagia</taxon>
        <taxon>Cytophagales</taxon>
        <taxon>Fulvivirgaceae</taxon>
        <taxon>Ohtaekwangia</taxon>
    </lineage>
</organism>